<dbReference type="InterPro" id="IPR000754">
    <property type="entry name" value="Ribosomal_uS9"/>
</dbReference>
<keyword evidence="2 7" id="KW-0689">Ribosomal protein</keyword>
<evidence type="ECO:0000256" key="6">
    <source>
        <dbReference type="SAM" id="MobiDB-lite"/>
    </source>
</evidence>
<protein>
    <recommendedName>
        <fullName evidence="4">Small ribosomal subunit protein uS9</fullName>
    </recommendedName>
    <alternativeName>
        <fullName evidence="5">30S ribosomal protein S9</fullName>
    </alternativeName>
</protein>
<name>A0A2M8ET76_9BACT</name>
<dbReference type="Proteomes" id="UP000229816">
    <property type="component" value="Unassembled WGS sequence"/>
</dbReference>
<dbReference type="SUPFAM" id="SSF54211">
    <property type="entry name" value="Ribosomal protein S5 domain 2-like"/>
    <property type="match status" value="1"/>
</dbReference>
<evidence type="ECO:0000256" key="1">
    <source>
        <dbReference type="ARBA" id="ARBA00005251"/>
    </source>
</evidence>
<dbReference type="Pfam" id="PF00380">
    <property type="entry name" value="Ribosomal_S9"/>
    <property type="match status" value="1"/>
</dbReference>
<dbReference type="NCBIfam" id="NF001099">
    <property type="entry name" value="PRK00132.1"/>
    <property type="match status" value="1"/>
</dbReference>
<dbReference type="InterPro" id="IPR014721">
    <property type="entry name" value="Ribsml_uS5_D2-typ_fold_subgr"/>
</dbReference>
<evidence type="ECO:0000256" key="5">
    <source>
        <dbReference type="ARBA" id="ARBA00035523"/>
    </source>
</evidence>
<dbReference type="GO" id="GO:0003723">
    <property type="term" value="F:RNA binding"/>
    <property type="evidence" value="ECO:0007669"/>
    <property type="project" value="TreeGrafter"/>
</dbReference>
<accession>A0A2M8ET76</accession>
<evidence type="ECO:0000256" key="4">
    <source>
        <dbReference type="ARBA" id="ARBA00035259"/>
    </source>
</evidence>
<evidence type="ECO:0000313" key="8">
    <source>
        <dbReference type="Proteomes" id="UP000229816"/>
    </source>
</evidence>
<feature type="region of interest" description="Disordered" evidence="6">
    <location>
        <begin position="114"/>
        <end position="141"/>
    </location>
</feature>
<evidence type="ECO:0000313" key="7">
    <source>
        <dbReference type="EMBL" id="PJC28322.1"/>
    </source>
</evidence>
<dbReference type="InterPro" id="IPR023035">
    <property type="entry name" value="Ribosomal_uS9_bac/plastid"/>
</dbReference>
<proteinExistence type="inferred from homology"/>
<dbReference type="PANTHER" id="PTHR21569">
    <property type="entry name" value="RIBOSOMAL PROTEIN S9"/>
    <property type="match status" value="1"/>
</dbReference>
<dbReference type="GO" id="GO:0003735">
    <property type="term" value="F:structural constituent of ribosome"/>
    <property type="evidence" value="ECO:0007669"/>
    <property type="project" value="InterPro"/>
</dbReference>
<feature type="compositionally biased region" description="Basic residues" evidence="6">
    <location>
        <begin position="121"/>
        <end position="141"/>
    </location>
</feature>
<comment type="caution">
    <text evidence="7">The sequence shown here is derived from an EMBL/GenBank/DDBJ whole genome shotgun (WGS) entry which is preliminary data.</text>
</comment>
<dbReference type="GO" id="GO:0005737">
    <property type="term" value="C:cytoplasm"/>
    <property type="evidence" value="ECO:0007669"/>
    <property type="project" value="UniProtKB-ARBA"/>
</dbReference>
<sequence>MGKKSKVKSQKSKFVFAIGRRKTATAKVRLFSGKGEILVNGKPIGDYFSGEVAKIAYLKPFQATDTLGKYYATIKTEGSGKEGQLEAVIHGLARALDKENSKLYHSVLKKSKLLTRDPRAKERRKVGLAGKARKKKQSPKR</sequence>
<dbReference type="GO" id="GO:0015935">
    <property type="term" value="C:small ribosomal subunit"/>
    <property type="evidence" value="ECO:0007669"/>
    <property type="project" value="TreeGrafter"/>
</dbReference>
<evidence type="ECO:0000256" key="2">
    <source>
        <dbReference type="ARBA" id="ARBA00022980"/>
    </source>
</evidence>
<keyword evidence="3" id="KW-0687">Ribonucleoprotein</keyword>
<dbReference type="GO" id="GO:0006412">
    <property type="term" value="P:translation"/>
    <property type="evidence" value="ECO:0007669"/>
    <property type="project" value="InterPro"/>
</dbReference>
<dbReference type="InterPro" id="IPR020568">
    <property type="entry name" value="Ribosomal_Su5_D2-typ_SF"/>
</dbReference>
<dbReference type="PANTHER" id="PTHR21569:SF1">
    <property type="entry name" value="SMALL RIBOSOMAL SUBUNIT PROTEIN US9M"/>
    <property type="match status" value="1"/>
</dbReference>
<dbReference type="AlphaFoldDB" id="A0A2M8ET76"/>
<comment type="similarity">
    <text evidence="1">Belongs to the universal ribosomal protein uS9 family.</text>
</comment>
<dbReference type="EMBL" id="PFSF01000015">
    <property type="protein sequence ID" value="PJC28322.1"/>
    <property type="molecule type" value="Genomic_DNA"/>
</dbReference>
<gene>
    <name evidence="7" type="ORF">CO054_00630</name>
</gene>
<dbReference type="Gene3D" id="3.30.230.10">
    <property type="match status" value="1"/>
</dbReference>
<reference evidence="8" key="1">
    <citation type="submission" date="2017-09" db="EMBL/GenBank/DDBJ databases">
        <title>Depth-based differentiation of microbial function through sediment-hosted aquifers and enrichment of novel symbionts in the deep terrestrial subsurface.</title>
        <authorList>
            <person name="Probst A.J."/>
            <person name="Ladd B."/>
            <person name="Jarett J.K."/>
            <person name="Geller-Mcgrath D.E."/>
            <person name="Sieber C.M.K."/>
            <person name="Emerson J.B."/>
            <person name="Anantharaman K."/>
            <person name="Thomas B.C."/>
            <person name="Malmstrom R."/>
            <person name="Stieglmeier M."/>
            <person name="Klingl A."/>
            <person name="Woyke T."/>
            <person name="Ryan C.M."/>
            <person name="Banfield J.F."/>
        </authorList>
    </citation>
    <scope>NUCLEOTIDE SEQUENCE [LARGE SCALE GENOMIC DNA]</scope>
</reference>
<organism evidence="7 8">
    <name type="scientific">Candidatus Shapirobacteria bacterium CG_4_9_14_0_2_um_filter_39_11</name>
    <dbReference type="NCBI Taxonomy" id="1974478"/>
    <lineage>
        <taxon>Bacteria</taxon>
        <taxon>Candidatus Shapironibacteriota</taxon>
    </lineage>
</organism>
<evidence type="ECO:0000256" key="3">
    <source>
        <dbReference type="ARBA" id="ARBA00023274"/>
    </source>
</evidence>